<proteinExistence type="predicted"/>
<dbReference type="OrthoDB" id="18134at2759"/>
<dbReference type="GO" id="GO:0042149">
    <property type="term" value="P:cellular response to glucose starvation"/>
    <property type="evidence" value="ECO:0007669"/>
    <property type="project" value="TreeGrafter"/>
</dbReference>
<dbReference type="InterPro" id="IPR038060">
    <property type="entry name" value="C12orf66-like_central_sf"/>
</dbReference>
<evidence type="ECO:0000313" key="1">
    <source>
        <dbReference type="EMBL" id="TPP56564.1"/>
    </source>
</evidence>
<dbReference type="Pfam" id="PF09404">
    <property type="entry name" value="C12orf66_like"/>
    <property type="match status" value="1"/>
</dbReference>
<dbReference type="EMBL" id="SUNJ01014332">
    <property type="protein sequence ID" value="TPP56564.1"/>
    <property type="molecule type" value="Genomic_DNA"/>
</dbReference>
<dbReference type="AlphaFoldDB" id="A0A504Y688"/>
<gene>
    <name evidence="1" type="ORF">FGIG_10336</name>
</gene>
<reference evidence="1 2" key="1">
    <citation type="submission" date="2019-04" db="EMBL/GenBank/DDBJ databases">
        <title>Annotation for the trematode Fasciola gigantica.</title>
        <authorList>
            <person name="Choi Y.-J."/>
        </authorList>
    </citation>
    <scope>NUCLEOTIDE SEQUENCE [LARGE SCALE GENOMIC DNA]</scope>
    <source>
        <strain evidence="1">Uganda_cow_1</strain>
    </source>
</reference>
<dbReference type="SUPFAM" id="SSF158548">
    <property type="entry name" value="FLJ32549 domain-like"/>
    <property type="match status" value="1"/>
</dbReference>
<dbReference type="Proteomes" id="UP000316759">
    <property type="component" value="Unassembled WGS sequence"/>
</dbReference>
<protein>
    <submittedName>
        <fullName evidence="1">Uncharacterized protein</fullName>
    </submittedName>
</protein>
<dbReference type="GO" id="GO:1904262">
    <property type="term" value="P:negative regulation of TORC1 signaling"/>
    <property type="evidence" value="ECO:0007669"/>
    <property type="project" value="TreeGrafter"/>
</dbReference>
<dbReference type="InterPro" id="IPR018544">
    <property type="entry name" value="KICS_2"/>
</dbReference>
<keyword evidence="2" id="KW-1185">Reference proteome</keyword>
<dbReference type="Gene3D" id="1.10.3450.30">
    <property type="match status" value="1"/>
</dbReference>
<dbReference type="GO" id="GO:0034198">
    <property type="term" value="P:cellular response to amino acid starvation"/>
    <property type="evidence" value="ECO:0007669"/>
    <property type="project" value="TreeGrafter"/>
</dbReference>
<accession>A0A504Y688</accession>
<dbReference type="SUPFAM" id="SSF160651">
    <property type="entry name" value="FLJ32549 C-terminal domain-like"/>
    <property type="match status" value="1"/>
</dbReference>
<dbReference type="STRING" id="46835.A0A504Y688"/>
<sequence>MSHTHQVLDTLRFFSSQMWHSKLEELKSILTRLPLSNHLYEDSSPTFSEQLISFVRLEKYYHGLQFFCTRSIFSRRENLESSYKSLQIWFGRIAGTSAERENIMSKITMHLRNFCLIRASLIDFYHSVDENPISVITSCSEFSDSLIRLRNVLVTEDADNTRQAFEPIRVSIECELNVLVYLLRAQSYIADLFFGDSLLCLKRASDDLSSLHSYLGFDNSLNVRPSGKAFSLLVWLNSFRNTVMAKYTLYWFNILMRSVSSPADVLTVAGTEDPNIVHLISNFQRASGALYIAIFFDTTCQEYPFLGHGYVLRGTVGEGPKGVESIPPIFTVPLGQSIPAADVYAIVMQISGVLNLGEPTEYDKLVYLFDEKLNHTYFIQKLESRTFLSLVYEGCKSRRDKQIMSFVSSIASLIRLQTLISQLRSR</sequence>
<evidence type="ECO:0000313" key="2">
    <source>
        <dbReference type="Proteomes" id="UP000316759"/>
    </source>
</evidence>
<organism evidence="1 2">
    <name type="scientific">Fasciola gigantica</name>
    <name type="common">Giant liver fluke</name>
    <dbReference type="NCBI Taxonomy" id="46835"/>
    <lineage>
        <taxon>Eukaryota</taxon>
        <taxon>Metazoa</taxon>
        <taxon>Spiralia</taxon>
        <taxon>Lophotrochozoa</taxon>
        <taxon>Platyhelminthes</taxon>
        <taxon>Trematoda</taxon>
        <taxon>Digenea</taxon>
        <taxon>Plagiorchiida</taxon>
        <taxon>Echinostomata</taxon>
        <taxon>Echinostomatoidea</taxon>
        <taxon>Fasciolidae</taxon>
        <taxon>Fasciola</taxon>
    </lineage>
</organism>
<comment type="caution">
    <text evidence="1">The sequence shown here is derived from an EMBL/GenBank/DDBJ whole genome shotgun (WGS) entry which is preliminary data.</text>
</comment>
<name>A0A504Y688_FASGI</name>
<dbReference type="PANTHER" id="PTHR31581">
    <property type="entry name" value="KICSTOR COMPLEX PROTEIN C12ORF66"/>
    <property type="match status" value="1"/>
</dbReference>
<dbReference type="GO" id="GO:0061462">
    <property type="term" value="P:protein localization to lysosome"/>
    <property type="evidence" value="ECO:0007669"/>
    <property type="project" value="TreeGrafter"/>
</dbReference>
<dbReference type="PANTHER" id="PTHR31581:SF1">
    <property type="entry name" value="KICSTOR SUBUNIT 2"/>
    <property type="match status" value="1"/>
</dbReference>